<reference evidence="1" key="1">
    <citation type="journal article" date="2023" name="Mol. Biol. Evol.">
        <title>Third-Generation Sequencing Reveals the Adaptive Role of the Epigenome in Three Deep-Sea Polychaetes.</title>
        <authorList>
            <person name="Perez M."/>
            <person name="Aroh O."/>
            <person name="Sun Y."/>
            <person name="Lan Y."/>
            <person name="Juniper S.K."/>
            <person name="Young C.R."/>
            <person name="Angers B."/>
            <person name="Qian P.Y."/>
        </authorList>
    </citation>
    <scope>NUCLEOTIDE SEQUENCE</scope>
    <source>
        <strain evidence="1">R07B-5</strain>
    </source>
</reference>
<dbReference type="InterPro" id="IPR004245">
    <property type="entry name" value="DUF229"/>
</dbReference>
<dbReference type="GO" id="GO:0005615">
    <property type="term" value="C:extracellular space"/>
    <property type="evidence" value="ECO:0007669"/>
    <property type="project" value="TreeGrafter"/>
</dbReference>
<sequence length="591" mass="68055">MGFSNYPRMLIAVSVTSLLVSGWYSWQYLIPPIEDSPMVSRPLAVRYLVDTPGCKIPAIDPFDKSVSHLIDFNPKPVLCDALPAITYTDHNAIRINRTALAIYYADGLDYCEYQSVERIDDRNSDNLYEYSSRVIRFSRDVNVTSEFIRVACYGESGDMIYANFHAFVLRKPEVERRCDRKSTERSAHVRKENLNVIALGVDSVSRLNFIRQMSRTRDFLLDTLGAIEMAGLQQGGRQHDFSARGYRTMYAEDAPTIAIFNYVKEGFYRRPADYYLRPLSLAMEDHGSLWTADHDCIGDKLETDIVLDWVRDFVVEFKEERHLAFAFITRLTHESLNKAASADASYVNFLRRLHDAGSFDNSVLLFYSDHGIRFGPIRQTFVGKLEERLPFMYWVFPPWFRRRYPRMWRNLRTNARRLTTPFDVYETLKDVLDFDGVVPANDVSRRGLSLLAEVPAGRTCEHAAIAPHWCTCDGQRATSRSDPRVVEAGRRVVAFINRQLRQHRGRCSVLRLANMTDALMTADRGASAKRIVRYLLTLRTTPGGGLFEATVHHVVGEDSYEIMDEISRINRYGNQSHCIEYHRHKKFCHCP</sequence>
<dbReference type="CDD" id="cd16021">
    <property type="entry name" value="ALP_like"/>
    <property type="match status" value="1"/>
</dbReference>
<organism evidence="1 2">
    <name type="scientific">Ridgeia piscesae</name>
    <name type="common">Tubeworm</name>
    <dbReference type="NCBI Taxonomy" id="27915"/>
    <lineage>
        <taxon>Eukaryota</taxon>
        <taxon>Metazoa</taxon>
        <taxon>Spiralia</taxon>
        <taxon>Lophotrochozoa</taxon>
        <taxon>Annelida</taxon>
        <taxon>Polychaeta</taxon>
        <taxon>Sedentaria</taxon>
        <taxon>Canalipalpata</taxon>
        <taxon>Sabellida</taxon>
        <taxon>Siboglinidae</taxon>
        <taxon>Ridgeia</taxon>
    </lineage>
</organism>
<dbReference type="Gene3D" id="3.40.720.10">
    <property type="entry name" value="Alkaline Phosphatase, subunit A"/>
    <property type="match status" value="1"/>
</dbReference>
<dbReference type="PANTHER" id="PTHR10974:SF1">
    <property type="entry name" value="FI08016P-RELATED"/>
    <property type="match status" value="1"/>
</dbReference>
<protein>
    <submittedName>
        <fullName evidence="1">Uncharacterized protein</fullName>
    </submittedName>
</protein>
<dbReference type="SUPFAM" id="SSF53649">
    <property type="entry name" value="Alkaline phosphatase-like"/>
    <property type="match status" value="1"/>
</dbReference>
<keyword evidence="2" id="KW-1185">Reference proteome</keyword>
<dbReference type="AlphaFoldDB" id="A0AAD9P171"/>
<dbReference type="Proteomes" id="UP001209878">
    <property type="component" value="Unassembled WGS sequence"/>
</dbReference>
<dbReference type="PANTHER" id="PTHR10974">
    <property type="entry name" value="FI08016P-RELATED"/>
    <property type="match status" value="1"/>
</dbReference>
<name>A0AAD9P171_RIDPI</name>
<dbReference type="FunFam" id="3.40.720.10:FF:000017">
    <property type="entry name" value="Predicted protein"/>
    <property type="match status" value="1"/>
</dbReference>
<dbReference type="InterPro" id="IPR017850">
    <property type="entry name" value="Alkaline_phosphatase_core_sf"/>
</dbReference>
<comment type="caution">
    <text evidence="1">The sequence shown here is derived from an EMBL/GenBank/DDBJ whole genome shotgun (WGS) entry which is preliminary data.</text>
</comment>
<gene>
    <name evidence="1" type="ORF">NP493_210g03014</name>
</gene>
<proteinExistence type="predicted"/>
<dbReference type="Pfam" id="PF02995">
    <property type="entry name" value="DUF229"/>
    <property type="match status" value="2"/>
</dbReference>
<dbReference type="EMBL" id="JAODUO010000209">
    <property type="protein sequence ID" value="KAK2186220.1"/>
    <property type="molecule type" value="Genomic_DNA"/>
</dbReference>
<evidence type="ECO:0000313" key="1">
    <source>
        <dbReference type="EMBL" id="KAK2186220.1"/>
    </source>
</evidence>
<accession>A0AAD9P171</accession>
<evidence type="ECO:0000313" key="2">
    <source>
        <dbReference type="Proteomes" id="UP001209878"/>
    </source>
</evidence>